<keyword evidence="5" id="KW-1185">Reference proteome</keyword>
<evidence type="ECO:0000313" key="5">
    <source>
        <dbReference type="Proteomes" id="UP001619911"/>
    </source>
</evidence>
<sequence>MNKKSLMVIVPLVILMIVFGGAYMALKQAAGPEKVIDTFKEAVSKNDPSSLKELIVTDNHQAAVNQASIQAMIDYLKANNSSFDVIKAGLEEQIKERDYTTTAQQITLMQDDKKWGVFPNYKLKVKTVVIKVTGQNEKDRVSLSISGFDEPPKKQKADLYGPVLPGKYPLEVKVINELGTFLKKEEKDVWGSPEVSLIVDGNSLAGSNKGIQKDIMKAVDRFNRDIAIYQTSGFNKSKLTNVTDTMLEGSFLLQERFKTVKDYIDEIHAQYAGAVVNMDDFSIHYFNGRWSADVTALVAYNNKVKYRDMKEFEDNSLRSVSTYSLFYDKRQRQWLIDDVKHRDSNGKEEEYWENKREMKVKNPPVFTWKREDSKGITL</sequence>
<dbReference type="Pfam" id="PF22813">
    <property type="entry name" value="TcaA_2nd"/>
    <property type="match status" value="1"/>
</dbReference>
<protein>
    <recommendedName>
        <fullName evidence="6">Transposase</fullName>
    </recommendedName>
</protein>
<dbReference type="EMBL" id="JAUIYO010000008">
    <property type="protein sequence ID" value="MFK2826248.1"/>
    <property type="molecule type" value="Genomic_DNA"/>
</dbReference>
<dbReference type="InterPro" id="IPR056902">
    <property type="entry name" value="NTF2_YvbJ"/>
</dbReference>
<comment type="caution">
    <text evidence="4">The sequence shown here is derived from an EMBL/GenBank/DDBJ whole genome shotgun (WGS) entry which is preliminary data.</text>
</comment>
<dbReference type="InterPro" id="IPR054529">
    <property type="entry name" value="TcaA_2nd"/>
</dbReference>
<evidence type="ECO:0000256" key="1">
    <source>
        <dbReference type="SAM" id="Phobius"/>
    </source>
</evidence>
<dbReference type="Proteomes" id="UP001619911">
    <property type="component" value="Unassembled WGS sequence"/>
</dbReference>
<feature type="domain" description="YvbJ-like NTF2-like" evidence="3">
    <location>
        <begin position="215"/>
        <end position="339"/>
    </location>
</feature>
<keyword evidence="1" id="KW-0472">Membrane</keyword>
<evidence type="ECO:0000259" key="2">
    <source>
        <dbReference type="Pfam" id="PF22813"/>
    </source>
</evidence>
<dbReference type="RefSeq" id="WP_404317325.1">
    <property type="nucleotide sequence ID" value="NZ_JAUIYO010000008.1"/>
</dbReference>
<keyword evidence="1" id="KW-1133">Transmembrane helix</keyword>
<dbReference type="PANTHER" id="PTHR40038">
    <property type="entry name" value="MEMBRANE-ASSOCIATED PROTEIN TCAA"/>
    <property type="match status" value="1"/>
</dbReference>
<evidence type="ECO:0000313" key="4">
    <source>
        <dbReference type="EMBL" id="MFK2826248.1"/>
    </source>
</evidence>
<evidence type="ECO:0008006" key="6">
    <source>
        <dbReference type="Google" id="ProtNLM"/>
    </source>
</evidence>
<gene>
    <name evidence="4" type="ORF">QYG89_11285</name>
</gene>
<dbReference type="Pfam" id="PF25155">
    <property type="entry name" value="NTF2_YvbJ"/>
    <property type="match status" value="1"/>
</dbReference>
<accession>A0ABW8I9T6</accession>
<keyword evidence="1" id="KW-0812">Transmembrane</keyword>
<reference evidence="4 5" key="1">
    <citation type="submission" date="2023-07" db="EMBL/GenBank/DDBJ databases">
        <title>Bacillus lucianemedeirus sp. nov, a new species isolated from an immunobiological production facility.</title>
        <authorList>
            <person name="Costa L.V."/>
            <person name="Miranda R.V.S.L."/>
            <person name="Brandao M.L.L."/>
            <person name="Reis C.M.F."/>
            <person name="Frazao A.M."/>
            <person name="Cruz F.V."/>
            <person name="Baio P.V.P."/>
            <person name="Veras J.F.C."/>
            <person name="Ramos J.N."/>
            <person name="Vieira V."/>
        </authorList>
    </citation>
    <scope>NUCLEOTIDE SEQUENCE [LARGE SCALE GENOMIC DNA]</scope>
    <source>
        <strain evidence="4 5">B190/17</strain>
    </source>
</reference>
<feature type="domain" description="TcaA second" evidence="2">
    <location>
        <begin position="32"/>
        <end position="125"/>
    </location>
</feature>
<feature type="transmembrane region" description="Helical" evidence="1">
    <location>
        <begin position="6"/>
        <end position="26"/>
    </location>
</feature>
<dbReference type="PANTHER" id="PTHR40038:SF1">
    <property type="entry name" value="MEMBRANE-ASSOCIATED PROTEIN TCAA"/>
    <property type="match status" value="1"/>
</dbReference>
<organism evidence="4 5">
    <name type="scientific">Bacillus lumedeiriae</name>
    <dbReference type="NCBI Taxonomy" id="3058829"/>
    <lineage>
        <taxon>Bacteria</taxon>
        <taxon>Bacillati</taxon>
        <taxon>Bacillota</taxon>
        <taxon>Bacilli</taxon>
        <taxon>Bacillales</taxon>
        <taxon>Bacillaceae</taxon>
        <taxon>Bacillus</taxon>
    </lineage>
</organism>
<proteinExistence type="predicted"/>
<evidence type="ECO:0000259" key="3">
    <source>
        <dbReference type="Pfam" id="PF25155"/>
    </source>
</evidence>
<name>A0ABW8I9T6_9BACI</name>